<gene>
    <name evidence="2" type="ORF">K0M31_010170</name>
</gene>
<proteinExistence type="predicted"/>
<evidence type="ECO:0000313" key="3">
    <source>
        <dbReference type="Proteomes" id="UP001177670"/>
    </source>
</evidence>
<feature type="region of interest" description="Disordered" evidence="1">
    <location>
        <begin position="1"/>
        <end position="23"/>
    </location>
</feature>
<comment type="caution">
    <text evidence="2">The sequence shown here is derived from an EMBL/GenBank/DDBJ whole genome shotgun (WGS) entry which is preliminary data.</text>
</comment>
<evidence type="ECO:0000313" key="2">
    <source>
        <dbReference type="EMBL" id="KAK1121860.1"/>
    </source>
</evidence>
<organism evidence="2 3">
    <name type="scientific">Melipona bicolor</name>
    <dbReference type="NCBI Taxonomy" id="60889"/>
    <lineage>
        <taxon>Eukaryota</taxon>
        <taxon>Metazoa</taxon>
        <taxon>Ecdysozoa</taxon>
        <taxon>Arthropoda</taxon>
        <taxon>Hexapoda</taxon>
        <taxon>Insecta</taxon>
        <taxon>Pterygota</taxon>
        <taxon>Neoptera</taxon>
        <taxon>Endopterygota</taxon>
        <taxon>Hymenoptera</taxon>
        <taxon>Apocrita</taxon>
        <taxon>Aculeata</taxon>
        <taxon>Apoidea</taxon>
        <taxon>Anthophila</taxon>
        <taxon>Apidae</taxon>
        <taxon>Melipona</taxon>
    </lineage>
</organism>
<dbReference type="AlphaFoldDB" id="A0AA40FME3"/>
<protein>
    <submittedName>
        <fullName evidence="2">Uncharacterized protein</fullName>
    </submittedName>
</protein>
<name>A0AA40FME3_9HYME</name>
<dbReference type="EMBL" id="JAHYIQ010000025">
    <property type="protein sequence ID" value="KAK1121860.1"/>
    <property type="molecule type" value="Genomic_DNA"/>
</dbReference>
<evidence type="ECO:0000256" key="1">
    <source>
        <dbReference type="SAM" id="MobiDB-lite"/>
    </source>
</evidence>
<feature type="compositionally biased region" description="Basic and acidic residues" evidence="1">
    <location>
        <begin position="10"/>
        <end position="23"/>
    </location>
</feature>
<dbReference type="Proteomes" id="UP001177670">
    <property type="component" value="Unassembled WGS sequence"/>
</dbReference>
<sequence>MAKGCTFGSPRREQEGRSSEGDTTNRRLCLSLLDSGSSPKPRNRKVLTLTTLLEFLAWKLFVFINRLSGMFFGE</sequence>
<keyword evidence="3" id="KW-1185">Reference proteome</keyword>
<reference evidence="2" key="1">
    <citation type="submission" date="2021-10" db="EMBL/GenBank/DDBJ databases">
        <title>Melipona bicolor Genome sequencing and assembly.</title>
        <authorList>
            <person name="Araujo N.S."/>
            <person name="Arias M.C."/>
        </authorList>
    </citation>
    <scope>NUCLEOTIDE SEQUENCE</scope>
    <source>
        <strain evidence="2">USP_2M_L1-L4_2017</strain>
        <tissue evidence="2">Whole body</tissue>
    </source>
</reference>
<accession>A0AA40FME3</accession>